<dbReference type="EMBL" id="JAVFWL010000003">
    <property type="protein sequence ID" value="KAK6743787.1"/>
    <property type="molecule type" value="Genomic_DNA"/>
</dbReference>
<protein>
    <submittedName>
        <fullName evidence="1">Uncharacterized protein</fullName>
    </submittedName>
</protein>
<proteinExistence type="predicted"/>
<evidence type="ECO:0000313" key="1">
    <source>
        <dbReference type="EMBL" id="KAK6743787.1"/>
    </source>
</evidence>
<sequence length="93" mass="9869">MSLSAAVAISLPQSVLVGNEVVESVQCSTTSPTSKSNMVKGSQVGMSSADGVFDVAFLPPPPVEIQPAIVADDHHWLIWTIAVVPYMERFISV</sequence>
<dbReference type="Proteomes" id="UP001303046">
    <property type="component" value="Unassembled WGS sequence"/>
</dbReference>
<accession>A0ABR1D0R4</accession>
<gene>
    <name evidence="1" type="primary">Necator_chrIII.g11606</name>
    <name evidence="1" type="ORF">RB195_010841</name>
</gene>
<name>A0ABR1D0R4_NECAM</name>
<keyword evidence="2" id="KW-1185">Reference proteome</keyword>
<reference evidence="1 2" key="1">
    <citation type="submission" date="2023-08" db="EMBL/GenBank/DDBJ databases">
        <title>A Necator americanus chromosomal reference genome.</title>
        <authorList>
            <person name="Ilik V."/>
            <person name="Petrzelkova K.J."/>
            <person name="Pardy F."/>
            <person name="Fuh T."/>
            <person name="Niatou-Singa F.S."/>
            <person name="Gouil Q."/>
            <person name="Baker L."/>
            <person name="Ritchie M.E."/>
            <person name="Jex A.R."/>
            <person name="Gazzola D."/>
            <person name="Li H."/>
            <person name="Toshio Fujiwara R."/>
            <person name="Zhan B."/>
            <person name="Aroian R.V."/>
            <person name="Pafco B."/>
            <person name="Schwarz E.M."/>
        </authorList>
    </citation>
    <scope>NUCLEOTIDE SEQUENCE [LARGE SCALE GENOMIC DNA]</scope>
    <source>
        <strain evidence="1 2">Aroian</strain>
        <tissue evidence="1">Whole animal</tissue>
    </source>
</reference>
<evidence type="ECO:0000313" key="2">
    <source>
        <dbReference type="Proteomes" id="UP001303046"/>
    </source>
</evidence>
<comment type="caution">
    <text evidence="1">The sequence shown here is derived from an EMBL/GenBank/DDBJ whole genome shotgun (WGS) entry which is preliminary data.</text>
</comment>
<organism evidence="1 2">
    <name type="scientific">Necator americanus</name>
    <name type="common">Human hookworm</name>
    <dbReference type="NCBI Taxonomy" id="51031"/>
    <lineage>
        <taxon>Eukaryota</taxon>
        <taxon>Metazoa</taxon>
        <taxon>Ecdysozoa</taxon>
        <taxon>Nematoda</taxon>
        <taxon>Chromadorea</taxon>
        <taxon>Rhabditida</taxon>
        <taxon>Rhabditina</taxon>
        <taxon>Rhabditomorpha</taxon>
        <taxon>Strongyloidea</taxon>
        <taxon>Ancylostomatidae</taxon>
        <taxon>Bunostominae</taxon>
        <taxon>Necator</taxon>
    </lineage>
</organism>